<keyword evidence="3" id="KW-1185">Reference proteome</keyword>
<evidence type="ECO:0000313" key="3">
    <source>
        <dbReference type="Proteomes" id="UP000095282"/>
    </source>
</evidence>
<name>A0A1I7V297_9PELO</name>
<dbReference type="WBParaSite" id="Csp11.Scaffold630.g21675.t2">
    <property type="protein sequence ID" value="Csp11.Scaffold630.g21675.t2"/>
    <property type="gene ID" value="Csp11.Scaffold630.g21675"/>
</dbReference>
<feature type="chain" id="PRO_5012723711" evidence="1">
    <location>
        <begin position="16"/>
        <end position="218"/>
    </location>
</feature>
<feature type="domain" description="T20D4.11-like" evidence="2">
    <location>
        <begin position="21"/>
        <end position="168"/>
    </location>
</feature>
<reference evidence="4" key="1">
    <citation type="submission" date="2016-11" db="UniProtKB">
        <authorList>
            <consortium name="WormBaseParasite"/>
        </authorList>
    </citation>
    <scope>IDENTIFICATION</scope>
</reference>
<dbReference type="PANTHER" id="PTHR21453">
    <property type="entry name" value="DUF19 DOMAIN-CONTAINING PROTEIN-RELATED-RELATED"/>
    <property type="match status" value="1"/>
</dbReference>
<dbReference type="Pfam" id="PF01579">
    <property type="entry name" value="DUF19"/>
    <property type="match status" value="1"/>
</dbReference>
<dbReference type="AlphaFoldDB" id="A0A1I7V297"/>
<accession>A0A1I7V297</accession>
<proteinExistence type="predicted"/>
<organism evidence="3 4">
    <name type="scientific">Caenorhabditis tropicalis</name>
    <dbReference type="NCBI Taxonomy" id="1561998"/>
    <lineage>
        <taxon>Eukaryota</taxon>
        <taxon>Metazoa</taxon>
        <taxon>Ecdysozoa</taxon>
        <taxon>Nematoda</taxon>
        <taxon>Chromadorea</taxon>
        <taxon>Rhabditida</taxon>
        <taxon>Rhabditina</taxon>
        <taxon>Rhabditomorpha</taxon>
        <taxon>Rhabditoidea</taxon>
        <taxon>Rhabditidae</taxon>
        <taxon>Peloderinae</taxon>
        <taxon>Caenorhabditis</taxon>
    </lineage>
</organism>
<protein>
    <submittedName>
        <fullName evidence="4">DUF19 domain-containing protein</fullName>
    </submittedName>
</protein>
<dbReference type="InterPro" id="IPR002542">
    <property type="entry name" value="T20D4.11-like_dom"/>
</dbReference>
<evidence type="ECO:0000313" key="4">
    <source>
        <dbReference type="WBParaSite" id="Csp11.Scaffold630.g21675.t2"/>
    </source>
</evidence>
<keyword evidence="1" id="KW-0732">Signal</keyword>
<evidence type="ECO:0000259" key="2">
    <source>
        <dbReference type="Pfam" id="PF01579"/>
    </source>
</evidence>
<sequence>MILFLILSLIISVRGSEKMDCDSEQAVLKMLNCTSTLLEMIEFSGEHPKDHDQMKVYLEDCELFLSCDQSYKCLNNPKYAGDIKKHHAKCIANIPILTEFRDCEVKLRDHNSTCYQEYNPFSEDEMIQRMVKLEKEACGKLFGEDDCMIKETMETCGKNKDTDIRRFVNDKNMSANLKYENSLGVEYKNLFLLLFLSPKCAHFYYPLSFLLSTTFLDH</sequence>
<evidence type="ECO:0000256" key="1">
    <source>
        <dbReference type="SAM" id="SignalP"/>
    </source>
</evidence>
<dbReference type="eggNOG" id="ENOG502TIZZ">
    <property type="taxonomic scope" value="Eukaryota"/>
</dbReference>
<feature type="signal peptide" evidence="1">
    <location>
        <begin position="1"/>
        <end position="15"/>
    </location>
</feature>
<dbReference type="Proteomes" id="UP000095282">
    <property type="component" value="Unplaced"/>
</dbReference>